<proteinExistence type="predicted"/>
<evidence type="ECO:0000259" key="1">
    <source>
        <dbReference type="Pfam" id="PF01464"/>
    </source>
</evidence>
<dbReference type="InterPro" id="IPR008258">
    <property type="entry name" value="Transglycosylase_SLT_dom_1"/>
</dbReference>
<dbReference type="InterPro" id="IPR023346">
    <property type="entry name" value="Lysozyme-like_dom_sf"/>
</dbReference>
<comment type="caution">
    <text evidence="2">The sequence shown here is derived from an EMBL/GenBank/DDBJ whole genome shotgun (WGS) entry which is preliminary data.</text>
</comment>
<dbReference type="EMBL" id="JACOFW010000001">
    <property type="protein sequence ID" value="MBC3805906.1"/>
    <property type="molecule type" value="Genomic_DNA"/>
</dbReference>
<protein>
    <submittedName>
        <fullName evidence="2">Lytic transglycosylase domain-containing protein</fullName>
    </submittedName>
</protein>
<keyword evidence="3" id="KW-1185">Reference proteome</keyword>
<gene>
    <name evidence="2" type="ORF">H8K52_00930</name>
</gene>
<dbReference type="Pfam" id="PF01464">
    <property type="entry name" value="SLT"/>
    <property type="match status" value="1"/>
</dbReference>
<evidence type="ECO:0000313" key="3">
    <source>
        <dbReference type="Proteomes" id="UP000648257"/>
    </source>
</evidence>
<evidence type="ECO:0000313" key="2">
    <source>
        <dbReference type="EMBL" id="MBC3805906.1"/>
    </source>
</evidence>
<dbReference type="Proteomes" id="UP000648257">
    <property type="component" value="Unassembled WGS sequence"/>
</dbReference>
<dbReference type="SUPFAM" id="SSF53955">
    <property type="entry name" value="Lysozyme-like"/>
    <property type="match status" value="1"/>
</dbReference>
<name>A0ABR6X0L0_9BURK</name>
<accession>A0ABR6X0L0</accession>
<dbReference type="Gene3D" id="1.10.530.10">
    <property type="match status" value="1"/>
</dbReference>
<reference evidence="2 3" key="1">
    <citation type="submission" date="2020-08" db="EMBL/GenBank/DDBJ databases">
        <title>Novel species isolated from subtropical streams in China.</title>
        <authorList>
            <person name="Lu H."/>
        </authorList>
    </citation>
    <scope>NUCLEOTIDE SEQUENCE [LARGE SCALE GENOMIC DNA]</scope>
    <source>
        <strain evidence="2 3">KACC 16656</strain>
    </source>
</reference>
<dbReference type="RefSeq" id="WP_186920634.1">
    <property type="nucleotide sequence ID" value="NZ_JACOFW010000001.1"/>
</dbReference>
<sequence length="316" mass="34291">MLHNFILTARSPSKCISAEKEMARLLANKTKVAPLTTALQFTSGLGLLALFTLTCMFFNPELANKFQSISPFSNEVISNSETKTTEPDLALLMASPQLISNVNNQEIGSDSEPTTAAVSRSLIGNQRQQQLVTSWLSKRYRVADEAIDMLVSATYLTAKETKLDPLLILSVIAIESRFNPFSESPVGAQGLMQVMSKIHHEKFSDLGGIKAALNPIANIKVGAMILKEYVSNAGSIEAGLKRYVGAAENETDGGYGSLVMAEYKRLKDVAAGKSVSIYSTTAKPTMIARPQENIIEKRNDEITQRSAINTDQVAGI</sequence>
<feature type="domain" description="Transglycosylase SLT" evidence="1">
    <location>
        <begin position="159"/>
        <end position="235"/>
    </location>
</feature>
<organism evidence="2 3">
    <name type="scientific">Undibacterium seohonense</name>
    <dbReference type="NCBI Taxonomy" id="1344950"/>
    <lineage>
        <taxon>Bacteria</taxon>
        <taxon>Pseudomonadati</taxon>
        <taxon>Pseudomonadota</taxon>
        <taxon>Betaproteobacteria</taxon>
        <taxon>Burkholderiales</taxon>
        <taxon>Oxalobacteraceae</taxon>
        <taxon>Undibacterium</taxon>
    </lineage>
</organism>